<dbReference type="InterPro" id="IPR036396">
    <property type="entry name" value="Cyt_P450_sf"/>
</dbReference>
<proteinExistence type="inferred from homology"/>
<comment type="similarity">
    <text evidence="1 8">Belongs to the cytochrome P450 family.</text>
</comment>
<evidence type="ECO:0000256" key="2">
    <source>
        <dbReference type="ARBA" id="ARBA00022617"/>
    </source>
</evidence>
<feature type="binding site" description="axial binding residue" evidence="7">
    <location>
        <position position="401"/>
    </location>
    <ligand>
        <name>heme</name>
        <dbReference type="ChEBI" id="CHEBI:30413"/>
    </ligand>
    <ligandPart>
        <name>Fe</name>
        <dbReference type="ChEBI" id="CHEBI:18248"/>
    </ligandPart>
</feature>
<keyword evidence="10" id="KW-1185">Reference proteome</keyword>
<organism evidence="9 10">
    <name type="scientific">Micromonospora phaseoli</name>
    <dbReference type="NCBI Taxonomy" id="1144548"/>
    <lineage>
        <taxon>Bacteria</taxon>
        <taxon>Bacillati</taxon>
        <taxon>Actinomycetota</taxon>
        <taxon>Actinomycetes</taxon>
        <taxon>Micromonosporales</taxon>
        <taxon>Micromonosporaceae</taxon>
        <taxon>Micromonospora</taxon>
    </lineage>
</organism>
<gene>
    <name evidence="9" type="ORF">SAMN05443287_10323</name>
</gene>
<dbReference type="Gene3D" id="1.10.630.10">
    <property type="entry name" value="Cytochrome P450"/>
    <property type="match status" value="1"/>
</dbReference>
<evidence type="ECO:0000256" key="8">
    <source>
        <dbReference type="RuleBase" id="RU000461"/>
    </source>
</evidence>
<dbReference type="EMBL" id="FNYV01000003">
    <property type="protein sequence ID" value="SEJ12122.1"/>
    <property type="molecule type" value="Genomic_DNA"/>
</dbReference>
<evidence type="ECO:0000256" key="1">
    <source>
        <dbReference type="ARBA" id="ARBA00010617"/>
    </source>
</evidence>
<dbReference type="Pfam" id="PF00067">
    <property type="entry name" value="p450"/>
    <property type="match status" value="1"/>
</dbReference>
<evidence type="ECO:0000256" key="7">
    <source>
        <dbReference type="PIRSR" id="PIRSR602401-1"/>
    </source>
</evidence>
<dbReference type="GO" id="GO:0005506">
    <property type="term" value="F:iron ion binding"/>
    <property type="evidence" value="ECO:0007669"/>
    <property type="project" value="InterPro"/>
</dbReference>
<evidence type="ECO:0000256" key="3">
    <source>
        <dbReference type="ARBA" id="ARBA00022723"/>
    </source>
</evidence>
<dbReference type="InterPro" id="IPR001128">
    <property type="entry name" value="Cyt_P450"/>
</dbReference>
<keyword evidence="3 7" id="KW-0479">Metal-binding</keyword>
<accession>A0A1H6WI15</accession>
<name>A0A1H6WI15_9ACTN</name>
<dbReference type="AlphaFoldDB" id="A0A1H6WI15"/>
<dbReference type="PRINTS" id="PR00463">
    <property type="entry name" value="EP450I"/>
</dbReference>
<keyword evidence="2 7" id="KW-0349">Heme</keyword>
<reference evidence="10" key="1">
    <citation type="submission" date="2016-10" db="EMBL/GenBank/DDBJ databases">
        <authorList>
            <person name="Varghese N."/>
            <person name="Submissions S."/>
        </authorList>
    </citation>
    <scope>NUCLEOTIDE SEQUENCE [LARGE SCALE GENOMIC DNA]</scope>
    <source>
        <strain evidence="10">CGMCC 4.7038</strain>
    </source>
</reference>
<dbReference type="PROSITE" id="PS00086">
    <property type="entry name" value="CYTOCHROME_P450"/>
    <property type="match status" value="1"/>
</dbReference>
<keyword evidence="5 7" id="KW-0408">Iron</keyword>
<keyword evidence="4 8" id="KW-0560">Oxidoreductase</keyword>
<sequence length="459" mass="50653">METPEARAAGKPRTVPVWKALPSALRDAHQSLVDVGNAADGAVVRLGLGISSPYLVTHPEHVQQVLQENAANYPRGDNTALWRSVRRLVGDGILSEGETWAASRRTLAPLFRPARINSLVDTMAEAIEGATDRLDQAAADGTVVDIGSELSRLVCAAIMRVFFADRLNVDEALRIMAAQESIVTSMAPRLLAPVVPWWVPMPGDRRFHRAVQEIDGILLPVLRQALRQPGTEGDVLSTLARASRDGQPLTEQQMRDDLVSMVAVTTETSYVALTWLWPVLATHEHVARRLYAEIDDVVGAGPVRAAHLPRLSYTRMVLDELLRLFPAGWIVPRRAAGPDVLGGVRIDKGATVVLSPYATHRMKAFWGPDAETFDPERFAPGRTDQRHRYAYYPFGLGIHRCLGEHLFQLEAQLIVATLVSKYRFTLTEPSVPGIRVAASLRPQRRVELTLTRLEPSVAR</sequence>
<protein>
    <submittedName>
        <fullName evidence="9">Cytochrome P450</fullName>
    </submittedName>
</protein>
<dbReference type="Proteomes" id="UP000198707">
    <property type="component" value="Unassembled WGS sequence"/>
</dbReference>
<evidence type="ECO:0000313" key="9">
    <source>
        <dbReference type="EMBL" id="SEJ12122.1"/>
    </source>
</evidence>
<dbReference type="GO" id="GO:0004497">
    <property type="term" value="F:monooxygenase activity"/>
    <property type="evidence" value="ECO:0007669"/>
    <property type="project" value="UniProtKB-KW"/>
</dbReference>
<dbReference type="PANTHER" id="PTHR24291:SF50">
    <property type="entry name" value="BIFUNCTIONAL ALBAFLAVENONE MONOOXYGENASE_TERPENE SYNTHASE"/>
    <property type="match status" value="1"/>
</dbReference>
<evidence type="ECO:0000256" key="5">
    <source>
        <dbReference type="ARBA" id="ARBA00023004"/>
    </source>
</evidence>
<dbReference type="InterPro" id="IPR002401">
    <property type="entry name" value="Cyt_P450_E_grp-I"/>
</dbReference>
<dbReference type="PANTHER" id="PTHR24291">
    <property type="entry name" value="CYTOCHROME P450 FAMILY 4"/>
    <property type="match status" value="1"/>
</dbReference>
<dbReference type="GO" id="GO:0016705">
    <property type="term" value="F:oxidoreductase activity, acting on paired donors, with incorporation or reduction of molecular oxygen"/>
    <property type="evidence" value="ECO:0007669"/>
    <property type="project" value="InterPro"/>
</dbReference>
<dbReference type="STRING" id="1144548.SAMN05443287_10323"/>
<dbReference type="InterPro" id="IPR017972">
    <property type="entry name" value="Cyt_P450_CS"/>
</dbReference>
<dbReference type="GO" id="GO:0020037">
    <property type="term" value="F:heme binding"/>
    <property type="evidence" value="ECO:0007669"/>
    <property type="project" value="InterPro"/>
</dbReference>
<evidence type="ECO:0000313" key="10">
    <source>
        <dbReference type="Proteomes" id="UP000198707"/>
    </source>
</evidence>
<evidence type="ECO:0000256" key="4">
    <source>
        <dbReference type="ARBA" id="ARBA00023002"/>
    </source>
</evidence>
<comment type="cofactor">
    <cofactor evidence="7">
        <name>heme</name>
        <dbReference type="ChEBI" id="CHEBI:30413"/>
    </cofactor>
</comment>
<keyword evidence="6 8" id="KW-0503">Monooxygenase</keyword>
<dbReference type="SUPFAM" id="SSF48264">
    <property type="entry name" value="Cytochrome P450"/>
    <property type="match status" value="1"/>
</dbReference>
<evidence type="ECO:0000256" key="6">
    <source>
        <dbReference type="ARBA" id="ARBA00023033"/>
    </source>
</evidence>
<dbReference type="InterPro" id="IPR050196">
    <property type="entry name" value="Cytochrome_P450_Monoox"/>
</dbReference>